<accession>A0ACB7XXT6</accession>
<reference evidence="1 2" key="1">
    <citation type="journal article" date="2021" name="Hortic Res">
        <title>High-quality reference genome and annotation aids understanding of berry development for evergreen blueberry (Vaccinium darrowii).</title>
        <authorList>
            <person name="Yu J."/>
            <person name="Hulse-Kemp A.M."/>
            <person name="Babiker E."/>
            <person name="Staton M."/>
        </authorList>
    </citation>
    <scope>NUCLEOTIDE SEQUENCE [LARGE SCALE GENOMIC DNA]</scope>
    <source>
        <strain evidence="2">cv. NJ 8807/NJ 8810</strain>
        <tissue evidence="1">Young leaf</tissue>
    </source>
</reference>
<dbReference type="Proteomes" id="UP000828048">
    <property type="component" value="Chromosome 5"/>
</dbReference>
<protein>
    <submittedName>
        <fullName evidence="1">Uncharacterized protein</fullName>
    </submittedName>
</protein>
<organism evidence="1 2">
    <name type="scientific">Vaccinium darrowii</name>
    <dbReference type="NCBI Taxonomy" id="229202"/>
    <lineage>
        <taxon>Eukaryota</taxon>
        <taxon>Viridiplantae</taxon>
        <taxon>Streptophyta</taxon>
        <taxon>Embryophyta</taxon>
        <taxon>Tracheophyta</taxon>
        <taxon>Spermatophyta</taxon>
        <taxon>Magnoliopsida</taxon>
        <taxon>eudicotyledons</taxon>
        <taxon>Gunneridae</taxon>
        <taxon>Pentapetalae</taxon>
        <taxon>asterids</taxon>
        <taxon>Ericales</taxon>
        <taxon>Ericaceae</taxon>
        <taxon>Vaccinioideae</taxon>
        <taxon>Vaccinieae</taxon>
        <taxon>Vaccinium</taxon>
    </lineage>
</organism>
<name>A0ACB7XXT6_9ERIC</name>
<dbReference type="EMBL" id="CM037155">
    <property type="protein sequence ID" value="KAH7845777.1"/>
    <property type="molecule type" value="Genomic_DNA"/>
</dbReference>
<sequence length="1842" mass="203701">MEQLIDSIRSEPNHHASITIDLNATPYSSSSPSTPSSLSPFAVASTFHAHPPPPPGSPARIPGADSHPSPCAACGEEGGEREVVVCDGCERGFHIGCVGIRAGQAAEAVEEEWLCGECLSKGVVSSRWRLGSKDVGLGQKRRRVESLDVNGSSTCVDGGEEGSEGFLNSSLLFMPDFTSAFFQDRLPVQYEDFFVLSVGKVDTRPSYHNPNQIWPAGYRSCWHDKVTGSLFICDVSDGGDSGPVFKVSRCACSAVPVPNGSTVMLMPNVGQSYCVDKEKNDGLACVNMDYEEYCNVQMLLADASPPVENDILSCLGSYSDKSLDVQRSNCLQLEVNTLHEGLRNGSSDTEGVRDEIGEFFVEESSSSSAWRMVAKKFVDACRKIYLERGTLKLFCEHVGYETSYTFVDCTYEKDEGRCASLARFFGSSHSIKIPFVIKDSVLFETAFDVLLKWLDQDRFGLDVEFVQEIIEQLPGVSACLQYILLKDRINYSSSITVANGILLVKTKDGVQGKDERTRSDMVEGPAIESPWPPAGKPVSLNLPVEIVGDVLQVWEFLWRFHEVLGLEDPLSIKELEQELVCPLFNGLNLLVKVGGKTGVSCDVTSPRTVGSSQHIVPSSTESGGAAVTRENPDAFLGMKTEATKEATEARMESDTYCRWKGNALIMAYSSLLKVLICELQSKVAAMVDPMFDTGESKLKRGKRKDMDSSVGKKGTKVNMLPINELTWPELVRRYILAVLSMNGNIDSPEIACRESGKVFRCLQGDGGVLCGALTGVLGMEADALLLAQASKKIFGCLGRENDMLSTDDGGSDATGACESITLSDDNIPEWAQLLEPVRKLPTNVGARIRNCVKDALEKGPPEWAKKILEHSISKGVYKGNASGPTKKAVVSVLAAVHGEGMGQKPQRERKMKNFISIADMMMKQCRIVLRRVASADSERVFCNLLGRRLLTSSDTDNERILGSPAMISRPLDFRTIDLRLAAGAYGGSHDAFLEDVRELWTHLQTCHKDKPGLVQLVEMLSSNFESQYAKEVVSLFQKFVGYAKLGCLSAEAKKQIDDFLVSSSELPKAPWEEGVCKVCGIDKDDVSVLLCDSCDAEYHTYCLSPPLPRIPQGNWYCPSCVTRKHDVQDASECISIVPFFRKKSHGEFTCAYLDTLAHLASVLEEKEYWEFSVDEKIFMLKFLSDELLNSALVHQHLEQCMELSAELQQKLRSVSMEWRNLKSKEETLAANVAKTDKCPYFRSLEEKSAGNSLSTEPLDAEDCSSGENGFHGGMKERDDNSLDLNSVRNEILLLQGSVRSMEMQLMKLSLRGDFLGSDSAGRLYWVLAEPSKQSWMIVNSKEMAPYMHDLSDANTACFPWVTYQSDEEIKGLVEYLRCDDQKERELRESILRWLKLRSLDSKHAENQSQDEPQIASSGSTKRENSLYSEPLITKAGSLLVNKYGPWSEADTIDVLRKRGRKTKANNEDKMFRCDCLEPVWPSRYHCISCHRSFSSEVELEGHNDAACKLDIQASKKSKKNSAVKCNVRFKSGTVEENGYCELNSKLIKYQNDGLVCPYDLKEICSKFVTKNSLKELAQEIGLLGSNGIPMLVPSVSPYLTDPTLMLGPPKVDVDGTGEEPKTDEQRVFMVNAEHDNSYPGTCAANGFTGALVSDKPAFGSLEQKDGMVSCHSLDPALDNCCVIPESALRPLVGKASVILRRLKIDLLDMDAALPETALRPSKAHLERGWAWRSFVKSADTIHEMVQAVIAFEDMIKTEYLEKTWWYWSSLSAAAKISTLSSLALRIYSLDVSIDYEKGSLNLDKLKPKGNKPDHKPVSVSDATEKLKLGKKQQKRKREQLEV</sequence>
<evidence type="ECO:0000313" key="2">
    <source>
        <dbReference type="Proteomes" id="UP000828048"/>
    </source>
</evidence>
<keyword evidence="2" id="KW-1185">Reference proteome</keyword>
<comment type="caution">
    <text evidence="1">The sequence shown here is derived from an EMBL/GenBank/DDBJ whole genome shotgun (WGS) entry which is preliminary data.</text>
</comment>
<proteinExistence type="predicted"/>
<gene>
    <name evidence="1" type="ORF">Vadar_005887</name>
</gene>
<evidence type="ECO:0000313" key="1">
    <source>
        <dbReference type="EMBL" id="KAH7845777.1"/>
    </source>
</evidence>